<dbReference type="Gene3D" id="4.10.240.10">
    <property type="entry name" value="Zn(2)-C6 fungal-type DNA-binding domain"/>
    <property type="match status" value="1"/>
</dbReference>
<dbReference type="PANTHER" id="PTHR31069:SF29">
    <property type="entry name" value="OLEATE-ACTIVATED TRANSCRIPTION FACTOR 1-RELATED"/>
    <property type="match status" value="1"/>
</dbReference>
<evidence type="ECO:0000259" key="7">
    <source>
        <dbReference type="PROSITE" id="PS50048"/>
    </source>
</evidence>
<dbReference type="Proteomes" id="UP000000598">
    <property type="component" value="Chromosome A"/>
</dbReference>
<dbReference type="PANTHER" id="PTHR31069">
    <property type="entry name" value="OLEATE-ACTIVATED TRANSCRIPTION FACTOR 1-RELATED"/>
    <property type="match status" value="1"/>
</dbReference>
<dbReference type="GO" id="GO:0045944">
    <property type="term" value="P:positive regulation of transcription by RNA polymerase II"/>
    <property type="evidence" value="ECO:0007669"/>
    <property type="project" value="TreeGrafter"/>
</dbReference>
<keyword evidence="1" id="KW-0479">Metal-binding</keyword>
<dbReference type="SMART" id="SM00066">
    <property type="entry name" value="GAL4"/>
    <property type="match status" value="1"/>
</dbReference>
<accession>Q6CY39</accession>
<name>Q6CY39_KLULA</name>
<keyword evidence="2" id="KW-0862">Zinc</keyword>
<dbReference type="Pfam" id="PF00172">
    <property type="entry name" value="Zn_clus"/>
    <property type="match status" value="1"/>
</dbReference>
<dbReference type="GeneID" id="2896351"/>
<dbReference type="InParanoid" id="Q6CY39"/>
<dbReference type="GO" id="GO:0008270">
    <property type="term" value="F:zinc ion binding"/>
    <property type="evidence" value="ECO:0007669"/>
    <property type="project" value="InterPro"/>
</dbReference>
<sequence length="880" mass="101861">METNQEANLKAKKRYKLSFVCQLCRKSKTKCDRKKPSCARCQRLNKPCIYDLEYQPLPRKPNKDAALARLQKELEYWKYFANARLSEMKKMDSTGSEALSETSSDYLPKHKINLSAFKPQLVYQEFRFMELKVFTNMSQIKHDCFLSTFLGTFFASASKEELLHNVSPYLSYHANNDNSKYIDRVLHLRQNLLMRFTTEAQSNRIQDFTDRLLTGREVLVNYRTAFFVTMLRNVFFQGKFEDSKKQEDPCPPLLERLVSEANILLPKKDALLLYKSYFYRRLYHIYPYFDIGMFEETLDKILVDDSERPDRMIFDIGIENFRYKLTNIALLMLVLKISYGALQAVIDTDYNAEICDSDFIKQNPVVDQCIVFAEICLAKMCIFSGTNEVQISCMLFIWNFFCVGNGDDDSVFGRATDIVTEMVFTLAMNNGLGRDATQYQQYQMHPSVQIELQNLRRKLSLNVISTSVFSGILTGNFPTNIWSNAKNFLNLNGGRDEFMGLVKRSMKEIDPFELKIHNVLFKTYKILVLLMDLEDLVKKGSPGMDLIRIDFITNAITEALNLNFSMDFDFIGGPKSYKVELSNGKILECDVIDSYHNVQTQIIVRNLMIHLNKTLFLYFEDLCVKGNMDNLIYYKKYLIESTRHTLELAKLSILILEGDFDRVLTDGFNMEKCKMSTEIVFPTILYSLLAFGIRLAHAELSLTETIETFDASIIDVSALQNRLKLLTNLRKNTLYAIGRLADAMSASFQYKNFCTFRSLLFIDAVIKLDMSRGLMDMMFYALNPQNGVFDKLNSEMKELLTHTLGVNHEKLREELDNLERAQFLSIVDEKFLLEIQSMMQALRFSYVDISNEADPEILPMTRPPSMPHGVSVLNDYFKQP</sequence>
<gene>
    <name evidence="8" type="ORF">KLLA0_A03421g</name>
</gene>
<dbReference type="KEGG" id="kla:KLLA0_A03421g"/>
<dbReference type="RefSeq" id="XP_451150.1">
    <property type="nucleotide sequence ID" value="XM_451150.1"/>
</dbReference>
<proteinExistence type="predicted"/>
<evidence type="ECO:0000256" key="1">
    <source>
        <dbReference type="ARBA" id="ARBA00022723"/>
    </source>
</evidence>
<dbReference type="EMBL" id="CR382121">
    <property type="protein sequence ID" value="CAH02738.1"/>
    <property type="molecule type" value="Genomic_DNA"/>
</dbReference>
<dbReference type="GO" id="GO:0005634">
    <property type="term" value="C:nucleus"/>
    <property type="evidence" value="ECO:0007669"/>
    <property type="project" value="TreeGrafter"/>
</dbReference>
<evidence type="ECO:0000313" key="8">
    <source>
        <dbReference type="EMBL" id="CAH02738.1"/>
    </source>
</evidence>
<dbReference type="STRING" id="284590.Q6CY39"/>
<dbReference type="GO" id="GO:0000978">
    <property type="term" value="F:RNA polymerase II cis-regulatory region sequence-specific DNA binding"/>
    <property type="evidence" value="ECO:0007669"/>
    <property type="project" value="TreeGrafter"/>
</dbReference>
<dbReference type="AlphaFoldDB" id="Q6CY39"/>
<keyword evidence="3" id="KW-0805">Transcription regulation</keyword>
<reference evidence="8 9" key="1">
    <citation type="journal article" date="2004" name="Nature">
        <title>Genome evolution in yeasts.</title>
        <authorList>
            <consortium name="Genolevures"/>
            <person name="Dujon B."/>
            <person name="Sherman D."/>
            <person name="Fischer G."/>
            <person name="Durrens P."/>
            <person name="Casaregola S."/>
            <person name="Lafontaine I."/>
            <person name="de Montigny J."/>
            <person name="Marck C."/>
            <person name="Neuveglise C."/>
            <person name="Talla E."/>
            <person name="Goffard N."/>
            <person name="Frangeul L."/>
            <person name="Aigle M."/>
            <person name="Anthouard V."/>
            <person name="Babour A."/>
            <person name="Barbe V."/>
            <person name="Barnay S."/>
            <person name="Blanchin S."/>
            <person name="Beckerich J.M."/>
            <person name="Beyne E."/>
            <person name="Bleykasten C."/>
            <person name="Boisrame A."/>
            <person name="Boyer J."/>
            <person name="Cattolico L."/>
            <person name="Confanioleri F."/>
            <person name="de Daruvar A."/>
            <person name="Despons L."/>
            <person name="Fabre E."/>
            <person name="Fairhead C."/>
            <person name="Ferry-Dumazet H."/>
            <person name="Groppi A."/>
            <person name="Hantraye F."/>
            <person name="Hennequin C."/>
            <person name="Jauniaux N."/>
            <person name="Joyet P."/>
            <person name="Kachouri R."/>
            <person name="Kerrest A."/>
            <person name="Koszul R."/>
            <person name="Lemaire M."/>
            <person name="Lesur I."/>
            <person name="Ma L."/>
            <person name="Muller H."/>
            <person name="Nicaud J.M."/>
            <person name="Nikolski M."/>
            <person name="Oztas S."/>
            <person name="Ozier-Kalogeropoulos O."/>
            <person name="Pellenz S."/>
            <person name="Potier S."/>
            <person name="Richard G.F."/>
            <person name="Straub M.L."/>
            <person name="Suleau A."/>
            <person name="Swennene D."/>
            <person name="Tekaia F."/>
            <person name="Wesolowski-Louvel M."/>
            <person name="Westhof E."/>
            <person name="Wirth B."/>
            <person name="Zeniou-Meyer M."/>
            <person name="Zivanovic I."/>
            <person name="Bolotin-Fukuhara M."/>
            <person name="Thierry A."/>
            <person name="Bouchier C."/>
            <person name="Caudron B."/>
            <person name="Scarpelli C."/>
            <person name="Gaillardin C."/>
            <person name="Weissenbach J."/>
            <person name="Wincker P."/>
            <person name="Souciet J.L."/>
        </authorList>
    </citation>
    <scope>NUCLEOTIDE SEQUENCE [LARGE SCALE GENOMIC DNA]</scope>
    <source>
        <strain evidence="9">ATCC 8585 / CBS 2359 / DSM 70799 / NBRC 1267 / NRRL Y-1140 / WM37</strain>
    </source>
</reference>
<evidence type="ECO:0000256" key="5">
    <source>
        <dbReference type="ARBA" id="ARBA00023163"/>
    </source>
</evidence>
<keyword evidence="4" id="KW-0238">DNA-binding</keyword>
<dbReference type="PROSITE" id="PS50048">
    <property type="entry name" value="ZN2_CY6_FUNGAL_2"/>
    <property type="match status" value="1"/>
</dbReference>
<evidence type="ECO:0000313" key="9">
    <source>
        <dbReference type="Proteomes" id="UP000000598"/>
    </source>
</evidence>
<dbReference type="PaxDb" id="284590-Q6CY39"/>
<dbReference type="InterPro" id="IPR001138">
    <property type="entry name" value="Zn2Cys6_DnaBD"/>
</dbReference>
<dbReference type="CDD" id="cd12148">
    <property type="entry name" value="fungal_TF_MHR"/>
    <property type="match status" value="1"/>
</dbReference>
<feature type="domain" description="Zn(2)-C6 fungal-type" evidence="7">
    <location>
        <begin position="20"/>
        <end position="50"/>
    </location>
</feature>
<keyword evidence="6" id="KW-0539">Nucleus</keyword>
<keyword evidence="9" id="KW-1185">Reference proteome</keyword>
<dbReference type="eggNOG" id="ENOG502QW20">
    <property type="taxonomic scope" value="Eukaryota"/>
</dbReference>
<keyword evidence="5" id="KW-0804">Transcription</keyword>
<evidence type="ECO:0000256" key="3">
    <source>
        <dbReference type="ARBA" id="ARBA00023015"/>
    </source>
</evidence>
<dbReference type="SUPFAM" id="SSF57701">
    <property type="entry name" value="Zn2/Cys6 DNA-binding domain"/>
    <property type="match status" value="1"/>
</dbReference>
<evidence type="ECO:0000256" key="4">
    <source>
        <dbReference type="ARBA" id="ARBA00023125"/>
    </source>
</evidence>
<organism evidence="8 9">
    <name type="scientific">Kluyveromyces lactis (strain ATCC 8585 / CBS 2359 / DSM 70799 / NBRC 1267 / NRRL Y-1140 / WM37)</name>
    <name type="common">Yeast</name>
    <name type="synonym">Candida sphaerica</name>
    <dbReference type="NCBI Taxonomy" id="284590"/>
    <lineage>
        <taxon>Eukaryota</taxon>
        <taxon>Fungi</taxon>
        <taxon>Dikarya</taxon>
        <taxon>Ascomycota</taxon>
        <taxon>Saccharomycotina</taxon>
        <taxon>Saccharomycetes</taxon>
        <taxon>Saccharomycetales</taxon>
        <taxon>Saccharomycetaceae</taxon>
        <taxon>Kluyveromyces</taxon>
    </lineage>
</organism>
<protein>
    <submittedName>
        <fullName evidence="8">KLLA0A03421p</fullName>
    </submittedName>
</protein>
<evidence type="ECO:0000256" key="2">
    <source>
        <dbReference type="ARBA" id="ARBA00022833"/>
    </source>
</evidence>
<dbReference type="HOGENOM" id="CLU_008453_0_0_1"/>
<dbReference type="InterPro" id="IPR050675">
    <property type="entry name" value="OAF3"/>
</dbReference>
<evidence type="ECO:0000256" key="6">
    <source>
        <dbReference type="ARBA" id="ARBA00023242"/>
    </source>
</evidence>
<dbReference type="PROSITE" id="PS00463">
    <property type="entry name" value="ZN2_CY6_FUNGAL_1"/>
    <property type="match status" value="1"/>
</dbReference>
<dbReference type="GO" id="GO:0000981">
    <property type="term" value="F:DNA-binding transcription factor activity, RNA polymerase II-specific"/>
    <property type="evidence" value="ECO:0007669"/>
    <property type="project" value="InterPro"/>
</dbReference>
<dbReference type="InterPro" id="IPR036864">
    <property type="entry name" value="Zn2-C6_fun-type_DNA-bd_sf"/>
</dbReference>
<dbReference type="CDD" id="cd00067">
    <property type="entry name" value="GAL4"/>
    <property type="match status" value="1"/>
</dbReference>